<dbReference type="PROSITE" id="PS51144">
    <property type="entry name" value="ALPHA_CA_2"/>
    <property type="match status" value="1"/>
</dbReference>
<keyword evidence="5 9" id="KW-0479">Metal-binding</keyword>
<feature type="signal peptide" evidence="9">
    <location>
        <begin position="1"/>
        <end position="19"/>
    </location>
</feature>
<comment type="cofactor">
    <cofactor evidence="1 9">
        <name>Zn(2+)</name>
        <dbReference type="ChEBI" id="CHEBI:29105"/>
    </cofactor>
</comment>
<comment type="function">
    <text evidence="2 9">Reversible hydration of carbon dioxide.</text>
</comment>
<dbReference type="GO" id="GO:0004089">
    <property type="term" value="F:carbonate dehydratase activity"/>
    <property type="evidence" value="ECO:0007669"/>
    <property type="project" value="UniProtKB-UniRule"/>
</dbReference>
<evidence type="ECO:0000256" key="9">
    <source>
        <dbReference type="RuleBase" id="RU367011"/>
    </source>
</evidence>
<keyword evidence="7 9" id="KW-0456">Lyase</keyword>
<sequence>MISTVSVFLFFALVATAFAASGTAYVADKQCAEKGGTSPDTVSYSYDMTVGENGPGEWGDSEEFSTCKTGQIQSPIDFPTEVQYGMKMDGPMPNISVSDFEMSAGSFNWALNCKESQTCGYTMFGGEKYYVLNIHMHSPSEHWLNGKQYPLEAHIVHLTPEGKPLVIATMFETYDADAYPVRVYENANMLYGTNPFLKSILNNVAKGKQEFPVHLGSIIDASKGYCSYVGSLTTPPCTEGVTFMMAQKVQMMNPKQAREYLRTAGACVDGNARPIQELNGRQVTCYIK</sequence>
<feature type="chain" id="PRO_5025074778" description="Carbonic anhydrase" evidence="9">
    <location>
        <begin position="20"/>
        <end position="288"/>
    </location>
</feature>
<dbReference type="InterPro" id="IPR041891">
    <property type="entry name" value="Alpha_CA_prokaryot-like"/>
</dbReference>
<dbReference type="Gene3D" id="3.10.200.10">
    <property type="entry name" value="Alpha carbonic anhydrase"/>
    <property type="match status" value="1"/>
</dbReference>
<evidence type="ECO:0000256" key="6">
    <source>
        <dbReference type="ARBA" id="ARBA00022833"/>
    </source>
</evidence>
<evidence type="ECO:0000259" key="10">
    <source>
        <dbReference type="PROSITE" id="PS51144"/>
    </source>
</evidence>
<evidence type="ECO:0000256" key="7">
    <source>
        <dbReference type="ARBA" id="ARBA00023239"/>
    </source>
</evidence>
<dbReference type="Pfam" id="PF00194">
    <property type="entry name" value="Carb_anhydrase"/>
    <property type="match status" value="1"/>
</dbReference>
<dbReference type="EMBL" id="AY123054">
    <property type="protein sequence ID" value="AAM93926.1"/>
    <property type="molecule type" value="mRNA"/>
</dbReference>
<evidence type="ECO:0000256" key="3">
    <source>
        <dbReference type="ARBA" id="ARBA00010718"/>
    </source>
</evidence>
<feature type="domain" description="Alpha-carbonic anhydrase" evidence="10">
    <location>
        <begin position="42"/>
        <end position="287"/>
    </location>
</feature>
<proteinExistence type="evidence at transcript level"/>
<dbReference type="SMART" id="SM01057">
    <property type="entry name" value="Carb_anhydrase"/>
    <property type="match status" value="1"/>
</dbReference>
<dbReference type="EC" id="4.2.1.1" evidence="4 9"/>
<dbReference type="GO" id="GO:0008270">
    <property type="term" value="F:zinc ion binding"/>
    <property type="evidence" value="ECO:0007669"/>
    <property type="project" value="UniProtKB-UniRule"/>
</dbReference>
<evidence type="ECO:0000256" key="2">
    <source>
        <dbReference type="ARBA" id="ARBA00002904"/>
    </source>
</evidence>
<evidence type="ECO:0000256" key="5">
    <source>
        <dbReference type="ARBA" id="ARBA00022723"/>
    </source>
</evidence>
<dbReference type="InterPro" id="IPR018338">
    <property type="entry name" value="Carbonic_anhydrase_a-class_CS"/>
</dbReference>
<keyword evidence="9" id="KW-0732">Signal</keyword>
<evidence type="ECO:0000256" key="4">
    <source>
        <dbReference type="ARBA" id="ARBA00012925"/>
    </source>
</evidence>
<comment type="similarity">
    <text evidence="3 9">Belongs to the alpha-carbonic anhydrase family.</text>
</comment>
<dbReference type="PROSITE" id="PS00162">
    <property type="entry name" value="ALPHA_CA_1"/>
    <property type="match status" value="1"/>
</dbReference>
<accession>Q7XZ98</accession>
<organism evidence="11">
    <name type="scientific">Griffithsia japonica</name>
    <name type="common">Red alga</name>
    <dbReference type="NCBI Taxonomy" id="83288"/>
    <lineage>
        <taxon>Eukaryota</taxon>
        <taxon>Rhodophyta</taxon>
        <taxon>Florideophyceae</taxon>
        <taxon>Rhodymeniophycidae</taxon>
        <taxon>Ceramiales</taxon>
        <taxon>Ceramiaceae</taxon>
        <taxon>Griffithsia</taxon>
    </lineage>
</organism>
<comment type="catalytic activity">
    <reaction evidence="8 9">
        <text>hydrogencarbonate + H(+) = CO2 + H2O</text>
        <dbReference type="Rhea" id="RHEA:10748"/>
        <dbReference type="ChEBI" id="CHEBI:15377"/>
        <dbReference type="ChEBI" id="CHEBI:15378"/>
        <dbReference type="ChEBI" id="CHEBI:16526"/>
        <dbReference type="ChEBI" id="CHEBI:17544"/>
        <dbReference type="EC" id="4.2.1.1"/>
    </reaction>
</comment>
<dbReference type="SUPFAM" id="SSF51069">
    <property type="entry name" value="Carbonic anhydrase"/>
    <property type="match status" value="1"/>
</dbReference>
<evidence type="ECO:0000256" key="8">
    <source>
        <dbReference type="ARBA" id="ARBA00048348"/>
    </source>
</evidence>
<dbReference type="InterPro" id="IPR001148">
    <property type="entry name" value="CA_dom"/>
</dbReference>
<keyword evidence="6 9" id="KW-0862">Zinc</keyword>
<dbReference type="CDD" id="cd03124">
    <property type="entry name" value="alpha_CA_prokaryotic_like"/>
    <property type="match status" value="1"/>
</dbReference>
<dbReference type="AlphaFoldDB" id="Q7XZ98"/>
<dbReference type="PANTHER" id="PTHR18952">
    <property type="entry name" value="CARBONIC ANHYDRASE"/>
    <property type="match status" value="1"/>
</dbReference>
<dbReference type="InterPro" id="IPR023561">
    <property type="entry name" value="Carbonic_anhydrase_a-class"/>
</dbReference>
<evidence type="ECO:0000313" key="11">
    <source>
        <dbReference type="EMBL" id="AAM93926.1"/>
    </source>
</evidence>
<reference evidence="11" key="1">
    <citation type="submission" date="2002-06" db="EMBL/GenBank/DDBJ databases">
        <authorList>
            <person name="Liu C.L."/>
            <person name="Lee Y.K."/>
            <person name="Lee H.K."/>
        </authorList>
    </citation>
    <scope>NUCLEOTIDE SEQUENCE</scope>
</reference>
<dbReference type="InterPro" id="IPR036398">
    <property type="entry name" value="CA_dom_sf"/>
</dbReference>
<dbReference type="PANTHER" id="PTHR18952:SF265">
    <property type="entry name" value="CARBONIC ANHYDRASE"/>
    <property type="match status" value="1"/>
</dbReference>
<name>Q7XZ98_GRIJA</name>
<evidence type="ECO:0000256" key="1">
    <source>
        <dbReference type="ARBA" id="ARBA00001947"/>
    </source>
</evidence>
<protein>
    <recommendedName>
        <fullName evidence="4 9">Carbonic anhydrase</fullName>
        <ecNumber evidence="4 9">4.2.1.1</ecNumber>
    </recommendedName>
</protein>